<dbReference type="RefSeq" id="WP_382219095.1">
    <property type="nucleotide sequence ID" value="NZ_JBHTCA010000001.1"/>
</dbReference>
<dbReference type="InterPro" id="IPR013656">
    <property type="entry name" value="PAS_4"/>
</dbReference>
<dbReference type="PROSITE" id="PS50113">
    <property type="entry name" value="PAC"/>
    <property type="match status" value="1"/>
</dbReference>
<dbReference type="SUPFAM" id="SSF55073">
    <property type="entry name" value="Nucleotide cyclase"/>
    <property type="match status" value="1"/>
</dbReference>
<dbReference type="InterPro" id="IPR043128">
    <property type="entry name" value="Rev_trsase/Diguanyl_cyclase"/>
</dbReference>
<dbReference type="InterPro" id="IPR001633">
    <property type="entry name" value="EAL_dom"/>
</dbReference>
<protein>
    <submittedName>
        <fullName evidence="6">Bifunctional diguanylate cyclase/phosphodiesterase</fullName>
    </submittedName>
</protein>
<evidence type="ECO:0000313" key="6">
    <source>
        <dbReference type="EMBL" id="MFC7407457.1"/>
    </source>
</evidence>
<keyword evidence="1" id="KW-0812">Transmembrane</keyword>
<feature type="domain" description="PAS" evidence="2">
    <location>
        <begin position="197"/>
        <end position="242"/>
    </location>
</feature>
<dbReference type="InterPro" id="IPR035919">
    <property type="entry name" value="EAL_sf"/>
</dbReference>
<keyword evidence="7" id="KW-1185">Reference proteome</keyword>
<dbReference type="Proteomes" id="UP001596501">
    <property type="component" value="Unassembled WGS sequence"/>
</dbReference>
<sequence length="755" mass="82666">MAAHLPPTTDANDQALTARLVRHAAQVMVVLGFLIALVLGLESGTKADHVWLHVLVGLVGLTTLALLRGGRQRAAAYLMVWAFWILVALVTARNGGARGPSMLNYPVLIVFSGWILGSLATRWLAVATGALFLVFVWGHPKGWFPDPYFGNQLLHATYLGGVLLVTTAATLLSRRDYLKRLGEAHQLARDLEAREVELRKFYLAVEQSPISIAMVDAEQRLNYVNAAYEHMGGYRREALLGQRPQALGIDSTLADEAIHTVVRRGDTWVGERMSRRADGSEYPAYTIVMPIRQADGRISHYATLRQDLSAQKSAEQRIHHLTHFDSLTGMPNRRQMLERLALDFALNLRHGRMAAVMVINIDRFQNVNNARGQEVGDQLLRAVGQRLQSLLRAGDGIAHLSADEFVLLFHELGADAETASRHALTVAEKIHCAFAKPFVLAGEADAVTITASLGITLCPQGPEDEPAEALRRADTALRRAKAGGGRQSAFFDTQMGSAVQQRFQLERELRHAVVADELRLFLQSQVDLDGEVVAAEALVRWQHPTRGLLPPGVFIALAEESDLIVALGDWVLGQACVCMADAVREGRALRLSVNVSPRQFREAGFVPRVQQLLAEHGLQAGLLTLEVTEGLVVDDVELVAAKMRALADLGVHFSVDDFGTGYSSLRYLKRLPLHELKIDKSFVQDAPHSADDAALVDTMLAVAGHLGLSVVAEGVETQAHADFLASRNSPMLLQGYLHGRPEPAADWLARWKASP</sequence>
<dbReference type="Gene3D" id="3.30.450.20">
    <property type="entry name" value="PAS domain"/>
    <property type="match status" value="1"/>
</dbReference>
<dbReference type="InterPro" id="IPR000160">
    <property type="entry name" value="GGDEF_dom"/>
</dbReference>
<dbReference type="CDD" id="cd00130">
    <property type="entry name" value="PAS"/>
    <property type="match status" value="1"/>
</dbReference>
<reference evidence="7" key="1">
    <citation type="journal article" date="2019" name="Int. J. Syst. Evol. Microbiol.">
        <title>The Global Catalogue of Microorganisms (GCM) 10K type strain sequencing project: providing services to taxonomists for standard genome sequencing and annotation.</title>
        <authorList>
            <consortium name="The Broad Institute Genomics Platform"/>
            <consortium name="The Broad Institute Genome Sequencing Center for Infectious Disease"/>
            <person name="Wu L."/>
            <person name="Ma J."/>
        </authorList>
    </citation>
    <scope>NUCLEOTIDE SEQUENCE [LARGE SCALE GENOMIC DNA]</scope>
    <source>
        <strain evidence="7">CGMCC 1.12371</strain>
    </source>
</reference>
<dbReference type="Gene3D" id="3.20.20.450">
    <property type="entry name" value="EAL domain"/>
    <property type="match status" value="1"/>
</dbReference>
<dbReference type="PROSITE" id="PS50887">
    <property type="entry name" value="GGDEF"/>
    <property type="match status" value="1"/>
</dbReference>
<proteinExistence type="predicted"/>
<dbReference type="SMART" id="SM00267">
    <property type="entry name" value="GGDEF"/>
    <property type="match status" value="1"/>
</dbReference>
<feature type="domain" description="PAC" evidence="3">
    <location>
        <begin position="267"/>
        <end position="320"/>
    </location>
</feature>
<evidence type="ECO:0000259" key="5">
    <source>
        <dbReference type="PROSITE" id="PS50887"/>
    </source>
</evidence>
<dbReference type="Pfam" id="PF00990">
    <property type="entry name" value="GGDEF"/>
    <property type="match status" value="1"/>
</dbReference>
<dbReference type="SMART" id="SM00052">
    <property type="entry name" value="EAL"/>
    <property type="match status" value="1"/>
</dbReference>
<dbReference type="SUPFAM" id="SSF55785">
    <property type="entry name" value="PYP-like sensor domain (PAS domain)"/>
    <property type="match status" value="1"/>
</dbReference>
<dbReference type="Pfam" id="PF08448">
    <property type="entry name" value="PAS_4"/>
    <property type="match status" value="1"/>
</dbReference>
<name>A0ABW2QEY6_9BURK</name>
<dbReference type="InterPro" id="IPR000014">
    <property type="entry name" value="PAS"/>
</dbReference>
<evidence type="ECO:0000259" key="3">
    <source>
        <dbReference type="PROSITE" id="PS50113"/>
    </source>
</evidence>
<feature type="domain" description="GGDEF" evidence="5">
    <location>
        <begin position="352"/>
        <end position="493"/>
    </location>
</feature>
<organism evidence="6 7">
    <name type="scientific">Hydrogenophaga atypica</name>
    <dbReference type="NCBI Taxonomy" id="249409"/>
    <lineage>
        <taxon>Bacteria</taxon>
        <taxon>Pseudomonadati</taxon>
        <taxon>Pseudomonadota</taxon>
        <taxon>Betaproteobacteria</taxon>
        <taxon>Burkholderiales</taxon>
        <taxon>Comamonadaceae</taxon>
        <taxon>Hydrogenophaga</taxon>
    </lineage>
</organism>
<feature type="domain" description="EAL" evidence="4">
    <location>
        <begin position="502"/>
        <end position="755"/>
    </location>
</feature>
<feature type="transmembrane region" description="Helical" evidence="1">
    <location>
        <begin position="50"/>
        <end position="68"/>
    </location>
</feature>
<dbReference type="SUPFAM" id="SSF141868">
    <property type="entry name" value="EAL domain-like"/>
    <property type="match status" value="1"/>
</dbReference>
<dbReference type="CDD" id="cd01949">
    <property type="entry name" value="GGDEF"/>
    <property type="match status" value="1"/>
</dbReference>
<dbReference type="NCBIfam" id="TIGR00254">
    <property type="entry name" value="GGDEF"/>
    <property type="match status" value="1"/>
</dbReference>
<accession>A0ABW2QEY6</accession>
<dbReference type="EMBL" id="JBHTCA010000001">
    <property type="protein sequence ID" value="MFC7407457.1"/>
    <property type="molecule type" value="Genomic_DNA"/>
</dbReference>
<dbReference type="Gene3D" id="3.30.70.270">
    <property type="match status" value="1"/>
</dbReference>
<feature type="transmembrane region" description="Helical" evidence="1">
    <location>
        <begin position="74"/>
        <end position="93"/>
    </location>
</feature>
<gene>
    <name evidence="6" type="ORF">ACFQPB_01140</name>
</gene>
<comment type="caution">
    <text evidence="6">The sequence shown here is derived from an EMBL/GenBank/DDBJ whole genome shotgun (WGS) entry which is preliminary data.</text>
</comment>
<evidence type="ECO:0000259" key="2">
    <source>
        <dbReference type="PROSITE" id="PS50112"/>
    </source>
</evidence>
<dbReference type="InterPro" id="IPR029787">
    <property type="entry name" value="Nucleotide_cyclase"/>
</dbReference>
<dbReference type="InterPro" id="IPR035965">
    <property type="entry name" value="PAS-like_dom_sf"/>
</dbReference>
<dbReference type="PROSITE" id="PS50112">
    <property type="entry name" value="PAS"/>
    <property type="match status" value="1"/>
</dbReference>
<dbReference type="PANTHER" id="PTHR44757">
    <property type="entry name" value="DIGUANYLATE CYCLASE DGCP"/>
    <property type="match status" value="1"/>
</dbReference>
<keyword evidence="1" id="KW-1133">Transmembrane helix</keyword>
<dbReference type="CDD" id="cd01948">
    <property type="entry name" value="EAL"/>
    <property type="match status" value="1"/>
</dbReference>
<evidence type="ECO:0000259" key="4">
    <source>
        <dbReference type="PROSITE" id="PS50883"/>
    </source>
</evidence>
<feature type="transmembrane region" description="Helical" evidence="1">
    <location>
        <begin position="105"/>
        <end position="138"/>
    </location>
</feature>
<keyword evidence="1" id="KW-0472">Membrane</keyword>
<dbReference type="InterPro" id="IPR052155">
    <property type="entry name" value="Biofilm_reg_signaling"/>
</dbReference>
<dbReference type="PANTHER" id="PTHR44757:SF2">
    <property type="entry name" value="BIOFILM ARCHITECTURE MAINTENANCE PROTEIN MBAA"/>
    <property type="match status" value="1"/>
</dbReference>
<dbReference type="Pfam" id="PF00563">
    <property type="entry name" value="EAL"/>
    <property type="match status" value="1"/>
</dbReference>
<feature type="transmembrane region" description="Helical" evidence="1">
    <location>
        <begin position="153"/>
        <end position="172"/>
    </location>
</feature>
<evidence type="ECO:0000313" key="7">
    <source>
        <dbReference type="Proteomes" id="UP001596501"/>
    </source>
</evidence>
<dbReference type="PROSITE" id="PS50883">
    <property type="entry name" value="EAL"/>
    <property type="match status" value="1"/>
</dbReference>
<dbReference type="NCBIfam" id="TIGR00229">
    <property type="entry name" value="sensory_box"/>
    <property type="match status" value="1"/>
</dbReference>
<dbReference type="InterPro" id="IPR000700">
    <property type="entry name" value="PAS-assoc_C"/>
</dbReference>
<feature type="transmembrane region" description="Helical" evidence="1">
    <location>
        <begin position="20"/>
        <end position="41"/>
    </location>
</feature>
<evidence type="ECO:0000256" key="1">
    <source>
        <dbReference type="SAM" id="Phobius"/>
    </source>
</evidence>